<dbReference type="InterPro" id="IPR000073">
    <property type="entry name" value="AB_hydrolase_1"/>
</dbReference>
<gene>
    <name evidence="3" type="ORF">GB881_07910</name>
</gene>
<evidence type="ECO:0000313" key="3">
    <source>
        <dbReference type="EMBL" id="MPV36979.1"/>
    </source>
</evidence>
<dbReference type="OrthoDB" id="27092at2"/>
<proteinExistence type="predicted"/>
<dbReference type="GO" id="GO:0016787">
    <property type="term" value="F:hydrolase activity"/>
    <property type="evidence" value="ECO:0007669"/>
    <property type="project" value="UniProtKB-KW"/>
</dbReference>
<dbReference type="PRINTS" id="PR00412">
    <property type="entry name" value="EPOXHYDRLASE"/>
</dbReference>
<dbReference type="EMBL" id="WHPC01000023">
    <property type="protein sequence ID" value="MPV36979.1"/>
    <property type="molecule type" value="Genomic_DNA"/>
</dbReference>
<dbReference type="InterPro" id="IPR050266">
    <property type="entry name" value="AB_hydrolase_sf"/>
</dbReference>
<comment type="caution">
    <text evidence="3">The sequence shown here is derived from an EMBL/GenBank/DDBJ whole genome shotgun (WGS) entry which is preliminary data.</text>
</comment>
<evidence type="ECO:0000313" key="4">
    <source>
        <dbReference type="Proteomes" id="UP000437709"/>
    </source>
</evidence>
<protein>
    <submittedName>
        <fullName evidence="3">Alpha/beta fold hydrolase</fullName>
    </submittedName>
</protein>
<evidence type="ECO:0000256" key="1">
    <source>
        <dbReference type="ARBA" id="ARBA00022801"/>
    </source>
</evidence>
<dbReference type="RefSeq" id="WP_152194129.1">
    <property type="nucleotide sequence ID" value="NZ_VUKD01000001.1"/>
</dbReference>
<dbReference type="InterPro" id="IPR029058">
    <property type="entry name" value="AB_hydrolase_fold"/>
</dbReference>
<dbReference type="Gene3D" id="3.40.50.1820">
    <property type="entry name" value="alpha/beta hydrolase"/>
    <property type="match status" value="1"/>
</dbReference>
<reference evidence="3 4" key="1">
    <citation type="submission" date="2019-10" db="EMBL/GenBank/DDBJ databases">
        <title>Georgenia wutianyii sp. nov. and Georgenia yuyongxinii sp. nov. isolated from plateau pika (Ochotona curzoniae) in the Qinghai-Tibet plateau of China.</title>
        <authorList>
            <person name="Tian Z."/>
        </authorList>
    </citation>
    <scope>NUCLEOTIDE SEQUENCE [LARGE SCALE GENOMIC DNA]</scope>
    <source>
        <strain evidence="3 4">JCM 19765</strain>
    </source>
</reference>
<dbReference type="InterPro" id="IPR000639">
    <property type="entry name" value="Epox_hydrolase-like"/>
</dbReference>
<organism evidence="3 4">
    <name type="scientific">Georgenia subflava</name>
    <dbReference type="NCBI Taxonomy" id="1622177"/>
    <lineage>
        <taxon>Bacteria</taxon>
        <taxon>Bacillati</taxon>
        <taxon>Actinomycetota</taxon>
        <taxon>Actinomycetes</taxon>
        <taxon>Micrococcales</taxon>
        <taxon>Bogoriellaceae</taxon>
        <taxon>Georgenia</taxon>
    </lineage>
</organism>
<sequence length="255" mass="26586">MLLDHEITGSGPGVVLLHAGVADRRMWEHQRDVLAAAGYRVLCPDLRGYGGTPAATTPYDEAADVRDLVDRLGLGRFALVGASAGGSVALQLAARWPHRVLALVLLCPAAPGLEPSAELRGRWRAEGELLDDGDVAGAVALNVSSWLGPEADDAARTLVTEMQQRAFELQLVEGAVEADDADVDLADVTAPTLAVSGDLDLSDFAGVADRVAAAVPGAERVRLAGVGHLPSLERPDATASLVRDFLLRHVPTGGS</sequence>
<dbReference type="Proteomes" id="UP000437709">
    <property type="component" value="Unassembled WGS sequence"/>
</dbReference>
<dbReference type="PRINTS" id="PR00111">
    <property type="entry name" value="ABHYDROLASE"/>
</dbReference>
<keyword evidence="4" id="KW-1185">Reference proteome</keyword>
<dbReference type="PANTHER" id="PTHR43798">
    <property type="entry name" value="MONOACYLGLYCEROL LIPASE"/>
    <property type="match status" value="1"/>
</dbReference>
<accession>A0A6N7EFT1</accession>
<dbReference type="Pfam" id="PF00561">
    <property type="entry name" value="Abhydrolase_1"/>
    <property type="match status" value="1"/>
</dbReference>
<dbReference type="SUPFAM" id="SSF53474">
    <property type="entry name" value="alpha/beta-Hydrolases"/>
    <property type="match status" value="1"/>
</dbReference>
<dbReference type="GO" id="GO:0016020">
    <property type="term" value="C:membrane"/>
    <property type="evidence" value="ECO:0007669"/>
    <property type="project" value="TreeGrafter"/>
</dbReference>
<name>A0A6N7EFT1_9MICO</name>
<dbReference type="AlphaFoldDB" id="A0A6N7EFT1"/>
<evidence type="ECO:0000259" key="2">
    <source>
        <dbReference type="Pfam" id="PF00561"/>
    </source>
</evidence>
<dbReference type="PANTHER" id="PTHR43798:SF31">
    <property type="entry name" value="AB HYDROLASE SUPERFAMILY PROTEIN YCLE"/>
    <property type="match status" value="1"/>
</dbReference>
<keyword evidence="1 3" id="KW-0378">Hydrolase</keyword>
<feature type="domain" description="AB hydrolase-1" evidence="2">
    <location>
        <begin position="14"/>
        <end position="235"/>
    </location>
</feature>